<dbReference type="Proteomes" id="UP000268823">
    <property type="component" value="Unassembled WGS sequence"/>
</dbReference>
<name>A0A3M7G245_HORWE</name>
<sequence length="263" mass="30695">MRRHRKSTSISNTVDFFNSSQLIKMTINIFPLKPADIPAFVRLELEAFRTHPRMPMLWPRGFTSDLYAYYENNKAQSLQKETSQILKAVDDETGEIVAVAQWSFALEGDDERNKTLQFTNEQPPANWPEGGNWELRRFFKIEWEAWRAKTMGGKPYIGMDIDLQLPQKWKILSELNVLVTHPKHERRGAATQLLRWGCEQADRLGVAMCLESTPTGLKLYERFGFRTGKVIKADMRDFGWTEPYDEEAARRIWMVRDCRMQGN</sequence>
<dbReference type="SUPFAM" id="SSF55729">
    <property type="entry name" value="Acyl-CoA N-acyltransferases (Nat)"/>
    <property type="match status" value="1"/>
</dbReference>
<dbReference type="InterPro" id="IPR016181">
    <property type="entry name" value="Acyl_CoA_acyltransferase"/>
</dbReference>
<protein>
    <recommendedName>
        <fullName evidence="1">N-acetyltransferase domain-containing protein</fullName>
    </recommendedName>
</protein>
<dbReference type="PANTHER" id="PTHR42791:SF1">
    <property type="entry name" value="N-ACETYLTRANSFERASE DOMAIN-CONTAINING PROTEIN"/>
    <property type="match status" value="1"/>
</dbReference>
<accession>A0A3M7G245</accession>
<dbReference type="Pfam" id="PF13508">
    <property type="entry name" value="Acetyltransf_7"/>
    <property type="match status" value="1"/>
</dbReference>
<dbReference type="AlphaFoldDB" id="A0A3M7G245"/>
<gene>
    <name evidence="2" type="ORF">D0861_00948</name>
</gene>
<evidence type="ECO:0000259" key="1">
    <source>
        <dbReference type="PROSITE" id="PS51186"/>
    </source>
</evidence>
<reference evidence="2 3" key="1">
    <citation type="journal article" date="2018" name="BMC Genomics">
        <title>Genomic evidence for intraspecific hybridization in a clonal and extremely halotolerant yeast.</title>
        <authorList>
            <person name="Gostincar C."/>
            <person name="Stajich J.E."/>
            <person name="Zupancic J."/>
            <person name="Zalar P."/>
            <person name="Gunde-Cimerman N."/>
        </authorList>
    </citation>
    <scope>NUCLEOTIDE SEQUENCE [LARGE SCALE GENOMIC DNA]</scope>
    <source>
        <strain evidence="2 3">EXF-2788</strain>
    </source>
</reference>
<feature type="domain" description="N-acetyltransferase" evidence="1">
    <location>
        <begin position="106"/>
        <end position="259"/>
    </location>
</feature>
<organism evidence="2 3">
    <name type="scientific">Hortaea werneckii</name>
    <name type="common">Black yeast</name>
    <name type="synonym">Cladosporium werneckii</name>
    <dbReference type="NCBI Taxonomy" id="91943"/>
    <lineage>
        <taxon>Eukaryota</taxon>
        <taxon>Fungi</taxon>
        <taxon>Dikarya</taxon>
        <taxon>Ascomycota</taxon>
        <taxon>Pezizomycotina</taxon>
        <taxon>Dothideomycetes</taxon>
        <taxon>Dothideomycetidae</taxon>
        <taxon>Mycosphaerellales</taxon>
        <taxon>Teratosphaeriaceae</taxon>
        <taxon>Hortaea</taxon>
    </lineage>
</organism>
<dbReference type="GO" id="GO:0016747">
    <property type="term" value="F:acyltransferase activity, transferring groups other than amino-acyl groups"/>
    <property type="evidence" value="ECO:0007669"/>
    <property type="project" value="InterPro"/>
</dbReference>
<dbReference type="Gene3D" id="3.40.630.30">
    <property type="match status" value="1"/>
</dbReference>
<dbReference type="OrthoDB" id="2115692at2759"/>
<dbReference type="CDD" id="cd04301">
    <property type="entry name" value="NAT_SF"/>
    <property type="match status" value="1"/>
</dbReference>
<dbReference type="EMBL" id="QWIR01000008">
    <property type="protein sequence ID" value="RMY95202.1"/>
    <property type="molecule type" value="Genomic_DNA"/>
</dbReference>
<dbReference type="InterPro" id="IPR052523">
    <property type="entry name" value="Trichothecene_AcTrans"/>
</dbReference>
<dbReference type="InterPro" id="IPR000182">
    <property type="entry name" value="GNAT_dom"/>
</dbReference>
<proteinExistence type="predicted"/>
<evidence type="ECO:0000313" key="3">
    <source>
        <dbReference type="Proteomes" id="UP000268823"/>
    </source>
</evidence>
<dbReference type="PANTHER" id="PTHR42791">
    <property type="entry name" value="GNAT FAMILY ACETYLTRANSFERASE"/>
    <property type="match status" value="1"/>
</dbReference>
<evidence type="ECO:0000313" key="2">
    <source>
        <dbReference type="EMBL" id="RMY95202.1"/>
    </source>
</evidence>
<dbReference type="PROSITE" id="PS51186">
    <property type="entry name" value="GNAT"/>
    <property type="match status" value="1"/>
</dbReference>
<comment type="caution">
    <text evidence="2">The sequence shown here is derived from an EMBL/GenBank/DDBJ whole genome shotgun (WGS) entry which is preliminary data.</text>
</comment>